<dbReference type="InterPro" id="IPR050482">
    <property type="entry name" value="Sensor_HK_TwoCompSys"/>
</dbReference>
<dbReference type="InterPro" id="IPR004358">
    <property type="entry name" value="Sig_transdc_His_kin-like_C"/>
</dbReference>
<evidence type="ECO:0000256" key="5">
    <source>
        <dbReference type="ARBA" id="ARBA00017322"/>
    </source>
</evidence>
<dbReference type="PRINTS" id="PR00344">
    <property type="entry name" value="BCTRLSENSOR"/>
</dbReference>
<dbReference type="CDD" id="cd16917">
    <property type="entry name" value="HATPase_UhpB-NarQ-NarX-like"/>
    <property type="match status" value="1"/>
</dbReference>
<dbReference type="Gene3D" id="1.25.40.10">
    <property type="entry name" value="Tetratricopeptide repeat domain"/>
    <property type="match status" value="2"/>
</dbReference>
<evidence type="ECO:0000256" key="13">
    <source>
        <dbReference type="ARBA" id="ARBA00022840"/>
    </source>
</evidence>
<gene>
    <name evidence="22" type="ORF">DR864_17695</name>
</gene>
<dbReference type="InterPro" id="IPR036890">
    <property type="entry name" value="HATPase_C_sf"/>
</dbReference>
<dbReference type="GO" id="GO:0005737">
    <property type="term" value="C:cytoplasm"/>
    <property type="evidence" value="ECO:0007669"/>
    <property type="project" value="UniProtKB-SubCell"/>
</dbReference>
<keyword evidence="13" id="KW-0067">ATP-binding</keyword>
<dbReference type="Gene3D" id="3.30.565.10">
    <property type="entry name" value="Histidine kinase-like ATPase, C-terminal domain"/>
    <property type="match status" value="1"/>
</dbReference>
<keyword evidence="6" id="KW-0004">4Fe-4S</keyword>
<evidence type="ECO:0000256" key="4">
    <source>
        <dbReference type="ARBA" id="ARBA00012438"/>
    </source>
</evidence>
<comment type="function">
    <text evidence="17">Member of the two-component regulatory system NreB/NreC involved in the control of dissimilatory nitrate/nitrite reduction in response to oxygen. NreB functions as a direct oxygen sensor histidine kinase which is autophosphorylated, in the absence of oxygen, probably at the conserved histidine residue, and transfers its phosphate group probably to a conserved aspartate residue of NreC. NreB/NreC activates the expression of the nitrate (narGHJI) and nitrite (nir) reductase operons, as well as the putative nitrate transporter gene narT.</text>
</comment>
<organism evidence="22 23">
    <name type="scientific">Runella rosea</name>
    <dbReference type="NCBI Taxonomy" id="2259595"/>
    <lineage>
        <taxon>Bacteria</taxon>
        <taxon>Pseudomonadati</taxon>
        <taxon>Bacteroidota</taxon>
        <taxon>Cytophagia</taxon>
        <taxon>Cytophagales</taxon>
        <taxon>Spirosomataceae</taxon>
        <taxon>Runella</taxon>
    </lineage>
</organism>
<dbReference type="GO" id="GO:0005524">
    <property type="term" value="F:ATP binding"/>
    <property type="evidence" value="ECO:0007669"/>
    <property type="project" value="UniProtKB-KW"/>
</dbReference>
<keyword evidence="19" id="KW-0812">Transmembrane</keyword>
<evidence type="ECO:0000256" key="11">
    <source>
        <dbReference type="ARBA" id="ARBA00022741"/>
    </source>
</evidence>
<evidence type="ECO:0000256" key="6">
    <source>
        <dbReference type="ARBA" id="ARBA00022485"/>
    </source>
</evidence>
<keyword evidence="11" id="KW-0547">Nucleotide-binding</keyword>
<keyword evidence="10" id="KW-0479">Metal-binding</keyword>
<comment type="catalytic activity">
    <reaction evidence="1">
        <text>ATP + protein L-histidine = ADP + protein N-phospho-L-histidine.</text>
        <dbReference type="EC" id="2.7.13.3"/>
    </reaction>
</comment>
<evidence type="ECO:0000256" key="18">
    <source>
        <dbReference type="ARBA" id="ARBA00030800"/>
    </source>
</evidence>
<dbReference type="InterPro" id="IPR003594">
    <property type="entry name" value="HATPase_dom"/>
</dbReference>
<evidence type="ECO:0000256" key="9">
    <source>
        <dbReference type="ARBA" id="ARBA00022679"/>
    </source>
</evidence>
<dbReference type="Gene3D" id="1.20.5.1930">
    <property type="match status" value="1"/>
</dbReference>
<keyword evidence="7" id="KW-0963">Cytoplasm</keyword>
<evidence type="ECO:0000313" key="23">
    <source>
        <dbReference type="Proteomes" id="UP000251993"/>
    </source>
</evidence>
<evidence type="ECO:0000256" key="8">
    <source>
        <dbReference type="ARBA" id="ARBA00022553"/>
    </source>
</evidence>
<dbReference type="GO" id="GO:0000155">
    <property type="term" value="F:phosphorelay sensor kinase activity"/>
    <property type="evidence" value="ECO:0007669"/>
    <property type="project" value="InterPro"/>
</dbReference>
<comment type="cofactor">
    <cofactor evidence="2">
        <name>[4Fe-4S] cluster</name>
        <dbReference type="ChEBI" id="CHEBI:49883"/>
    </cofactor>
</comment>
<dbReference type="PANTHER" id="PTHR24421">
    <property type="entry name" value="NITRATE/NITRITE SENSOR PROTEIN NARX-RELATED"/>
    <property type="match status" value="1"/>
</dbReference>
<evidence type="ECO:0000259" key="21">
    <source>
        <dbReference type="PROSITE" id="PS50109"/>
    </source>
</evidence>
<evidence type="ECO:0000256" key="14">
    <source>
        <dbReference type="ARBA" id="ARBA00023004"/>
    </source>
</evidence>
<evidence type="ECO:0000256" key="20">
    <source>
        <dbReference type="SAM" id="SignalP"/>
    </source>
</evidence>
<dbReference type="PROSITE" id="PS50109">
    <property type="entry name" value="HIS_KIN"/>
    <property type="match status" value="1"/>
</dbReference>
<dbReference type="InterPro" id="IPR011712">
    <property type="entry name" value="Sig_transdc_His_kin_sub3_dim/P"/>
</dbReference>
<dbReference type="PANTHER" id="PTHR24421:SF10">
    <property type="entry name" value="NITRATE_NITRITE SENSOR PROTEIN NARQ"/>
    <property type="match status" value="1"/>
</dbReference>
<evidence type="ECO:0000256" key="15">
    <source>
        <dbReference type="ARBA" id="ARBA00023012"/>
    </source>
</evidence>
<dbReference type="SUPFAM" id="SSF55874">
    <property type="entry name" value="ATPase domain of HSP90 chaperone/DNA topoisomerase II/histidine kinase"/>
    <property type="match status" value="1"/>
</dbReference>
<dbReference type="RefSeq" id="WP_114068218.1">
    <property type="nucleotide sequence ID" value="NZ_CP030850.1"/>
</dbReference>
<dbReference type="GO" id="GO:0051539">
    <property type="term" value="F:4 iron, 4 sulfur cluster binding"/>
    <property type="evidence" value="ECO:0007669"/>
    <property type="project" value="UniProtKB-KW"/>
</dbReference>
<feature type="transmembrane region" description="Helical" evidence="19">
    <location>
        <begin position="365"/>
        <end position="382"/>
    </location>
</feature>
<name>A0A344TLC5_9BACT</name>
<dbReference type="Proteomes" id="UP000251993">
    <property type="component" value="Chromosome"/>
</dbReference>
<keyword evidence="8" id="KW-0597">Phosphoprotein</keyword>
<reference evidence="22 23" key="1">
    <citation type="submission" date="2018-07" db="EMBL/GenBank/DDBJ databases">
        <title>Genome sequencing of Runella.</title>
        <authorList>
            <person name="Baek M.-G."/>
            <person name="Yi H."/>
        </authorList>
    </citation>
    <scope>NUCLEOTIDE SEQUENCE [LARGE SCALE GENOMIC DNA]</scope>
    <source>
        <strain evidence="22 23">HYN0085</strain>
    </source>
</reference>
<dbReference type="GO" id="GO:0016020">
    <property type="term" value="C:membrane"/>
    <property type="evidence" value="ECO:0007669"/>
    <property type="project" value="InterPro"/>
</dbReference>
<dbReference type="InterPro" id="IPR019734">
    <property type="entry name" value="TPR_rpt"/>
</dbReference>
<dbReference type="KEGG" id="run:DR864_17695"/>
<accession>A0A344TLC5</accession>
<evidence type="ECO:0000256" key="7">
    <source>
        <dbReference type="ARBA" id="ARBA00022490"/>
    </source>
</evidence>
<dbReference type="InterPro" id="IPR005467">
    <property type="entry name" value="His_kinase_dom"/>
</dbReference>
<evidence type="ECO:0000256" key="1">
    <source>
        <dbReference type="ARBA" id="ARBA00000085"/>
    </source>
</evidence>
<feature type="chain" id="PRO_5016558173" description="Oxygen sensor histidine kinase NreB" evidence="20">
    <location>
        <begin position="21"/>
        <end position="605"/>
    </location>
</feature>
<proteinExistence type="predicted"/>
<comment type="subcellular location">
    <subcellularLocation>
        <location evidence="3">Cytoplasm</location>
    </subcellularLocation>
</comment>
<evidence type="ECO:0000256" key="10">
    <source>
        <dbReference type="ARBA" id="ARBA00022723"/>
    </source>
</evidence>
<evidence type="ECO:0000256" key="16">
    <source>
        <dbReference type="ARBA" id="ARBA00023014"/>
    </source>
</evidence>
<dbReference type="EC" id="2.7.13.3" evidence="4"/>
<dbReference type="SUPFAM" id="SSF48452">
    <property type="entry name" value="TPR-like"/>
    <property type="match status" value="1"/>
</dbReference>
<evidence type="ECO:0000256" key="12">
    <source>
        <dbReference type="ARBA" id="ARBA00022777"/>
    </source>
</evidence>
<dbReference type="SMART" id="SM00028">
    <property type="entry name" value="TPR"/>
    <property type="match status" value="5"/>
</dbReference>
<evidence type="ECO:0000256" key="17">
    <source>
        <dbReference type="ARBA" id="ARBA00024827"/>
    </source>
</evidence>
<dbReference type="SMART" id="SM00387">
    <property type="entry name" value="HATPase_c"/>
    <property type="match status" value="1"/>
</dbReference>
<dbReference type="Pfam" id="PF07730">
    <property type="entry name" value="HisKA_3"/>
    <property type="match status" value="1"/>
</dbReference>
<keyword evidence="20" id="KW-0732">Signal</keyword>
<evidence type="ECO:0000256" key="19">
    <source>
        <dbReference type="SAM" id="Phobius"/>
    </source>
</evidence>
<evidence type="ECO:0000313" key="22">
    <source>
        <dbReference type="EMBL" id="AXE19446.1"/>
    </source>
</evidence>
<keyword evidence="12" id="KW-0418">Kinase</keyword>
<protein>
    <recommendedName>
        <fullName evidence="5">Oxygen sensor histidine kinase NreB</fullName>
        <ecNumber evidence="4">2.7.13.3</ecNumber>
    </recommendedName>
    <alternativeName>
        <fullName evidence="18">Nitrogen regulation protein B</fullName>
    </alternativeName>
</protein>
<keyword evidence="19" id="KW-1133">Transmembrane helix</keyword>
<keyword evidence="9" id="KW-0808">Transferase</keyword>
<dbReference type="AlphaFoldDB" id="A0A344TLC5"/>
<dbReference type="GO" id="GO:0046872">
    <property type="term" value="F:metal ion binding"/>
    <property type="evidence" value="ECO:0007669"/>
    <property type="project" value="UniProtKB-KW"/>
</dbReference>
<keyword evidence="16" id="KW-0411">Iron-sulfur</keyword>
<dbReference type="GO" id="GO:0046983">
    <property type="term" value="F:protein dimerization activity"/>
    <property type="evidence" value="ECO:0007669"/>
    <property type="project" value="InterPro"/>
</dbReference>
<evidence type="ECO:0000256" key="3">
    <source>
        <dbReference type="ARBA" id="ARBA00004496"/>
    </source>
</evidence>
<keyword evidence="23" id="KW-1185">Reference proteome</keyword>
<dbReference type="InterPro" id="IPR011990">
    <property type="entry name" value="TPR-like_helical_dom_sf"/>
</dbReference>
<dbReference type="OrthoDB" id="613934at2"/>
<dbReference type="Pfam" id="PF13424">
    <property type="entry name" value="TPR_12"/>
    <property type="match status" value="1"/>
</dbReference>
<evidence type="ECO:0000256" key="2">
    <source>
        <dbReference type="ARBA" id="ARBA00001966"/>
    </source>
</evidence>
<dbReference type="EMBL" id="CP030850">
    <property type="protein sequence ID" value="AXE19446.1"/>
    <property type="molecule type" value="Genomic_DNA"/>
</dbReference>
<sequence length="605" mass="69256">MKKTVCFLLFFTFSLGFIHAQNPLLDSLIHHIKDLSTQKASSQRDTNIILSLSLLTERSLNMGDSRNQFFLDSLQRFTKKTNWPKGLGLHERALGKQNDVKGNYTEALKHYTNAIQLLKKAGGDSFELAYAYVLAAFVLNNNGLTDKCIEMLNEALPYAKATKNKNNLCWIYDFLGDYNYYDSFGIRNYKKALFYYKEVEKNIPYTTSPTLKADNPHCLANVYMKLGDEKKANDYRDNALRIAKHYNNRVVIFATYADLADIYEQQKSYEKALEYRKASLEYAQKSGWKEMESRAENYIYQTYKRTGDYKNALKYYELHKTHEDSLGRFSVQKAYAELQAKYEAEKQQLRITDLENEQLIQTQNFLIGLSVLGVLLTCFIFWSNRKLKAKNQQLKTKNREIEDALLKGQTIERKRVASELHDNLNTKIAALRWRLEALDTSKYPEADQKIHAGLLQTLEDVYADVRLISHNLLPTELETQGLVAALQKLTEKLNVNAKTVFHLITNGITERLNPKIEYQLYSVALELVNNVLKHAQAQQVWISISQNHEVVSLTVSDDGVGMSNVEKATGVGLRNISARVEALNGTWLIDSKPTTGTKVTIEVPV</sequence>
<feature type="domain" description="Histidine kinase" evidence="21">
    <location>
        <begin position="519"/>
        <end position="605"/>
    </location>
</feature>
<dbReference type="Pfam" id="PF02518">
    <property type="entry name" value="HATPase_c"/>
    <property type="match status" value="1"/>
</dbReference>
<keyword evidence="14" id="KW-0408">Iron</keyword>
<feature type="signal peptide" evidence="20">
    <location>
        <begin position="1"/>
        <end position="20"/>
    </location>
</feature>
<keyword evidence="19" id="KW-0472">Membrane</keyword>
<keyword evidence="15" id="KW-0902">Two-component regulatory system</keyword>